<evidence type="ECO:0000313" key="3">
    <source>
        <dbReference type="Proteomes" id="UP000009328"/>
    </source>
</evidence>
<keyword evidence="3" id="KW-1185">Reference proteome</keyword>
<dbReference type="Proteomes" id="UP000009328">
    <property type="component" value="Unassembled WGS sequence"/>
</dbReference>
<dbReference type="EMBL" id="CAIF01000001">
    <property type="protein sequence ID" value="CCH40536.1"/>
    <property type="molecule type" value="Genomic_DNA"/>
</dbReference>
<comment type="caution">
    <text evidence="2">The sequence shown here is derived from an EMBL/GenBank/DDBJ whole genome shotgun (WGS) entry which is preliminary data.</text>
</comment>
<name>K0KCB1_WICCF</name>
<organism evidence="2 3">
    <name type="scientific">Wickerhamomyces ciferrii (strain ATCC 14091 / BCRC 22168 / CBS 111 / JCM 3599 / NBRC 0793 / NRRL Y-1031 F-60-10)</name>
    <name type="common">Yeast</name>
    <name type="synonym">Pichia ciferrii</name>
    <dbReference type="NCBI Taxonomy" id="1206466"/>
    <lineage>
        <taxon>Eukaryota</taxon>
        <taxon>Fungi</taxon>
        <taxon>Dikarya</taxon>
        <taxon>Ascomycota</taxon>
        <taxon>Saccharomycotina</taxon>
        <taxon>Saccharomycetes</taxon>
        <taxon>Phaffomycetales</taxon>
        <taxon>Wickerhamomycetaceae</taxon>
        <taxon>Wickerhamomyces</taxon>
    </lineage>
</organism>
<feature type="region of interest" description="Disordered" evidence="1">
    <location>
        <begin position="1"/>
        <end position="40"/>
    </location>
</feature>
<dbReference type="HOGENOM" id="CLU_1548820_0_0_1"/>
<dbReference type="InParanoid" id="K0KCB1"/>
<evidence type="ECO:0000256" key="1">
    <source>
        <dbReference type="SAM" id="MobiDB-lite"/>
    </source>
</evidence>
<sequence>MNQSQYRASALGGSSNGVFQHSNNSTPRLTKTKHVTRQTQPLSVSQLANIQAQEGDAKKSFNLEDDLEFYPDHIETRRPINMNQRMIMNPALSPYSTPTKTVSYNGQQQVHRLSGYISPGHVINSPQHQQRVLNHTQVFNSPQPQNIAIRGRLDLSNVNASPMYQNQANIRHW</sequence>
<accession>K0KCB1</accession>
<protein>
    <submittedName>
        <fullName evidence="2">Uncharacterized protein</fullName>
    </submittedName>
</protein>
<proteinExistence type="predicted"/>
<dbReference type="AlphaFoldDB" id="K0KCB1"/>
<gene>
    <name evidence="2" type="ORF">BN7_69</name>
</gene>
<feature type="compositionally biased region" description="Polar residues" evidence="1">
    <location>
        <begin position="1"/>
        <end position="29"/>
    </location>
</feature>
<reference evidence="2 3" key="1">
    <citation type="journal article" date="2012" name="Eukaryot. Cell">
        <title>Draft genome sequence of Wickerhamomyces ciferrii NRRL Y-1031 F-60-10.</title>
        <authorList>
            <person name="Schneider J."/>
            <person name="Andrea H."/>
            <person name="Blom J."/>
            <person name="Jaenicke S."/>
            <person name="Ruckert C."/>
            <person name="Schorsch C."/>
            <person name="Szczepanowski R."/>
            <person name="Farwick M."/>
            <person name="Goesmann A."/>
            <person name="Puhler A."/>
            <person name="Schaffer S."/>
            <person name="Tauch A."/>
            <person name="Kohler T."/>
            <person name="Brinkrolf K."/>
        </authorList>
    </citation>
    <scope>NUCLEOTIDE SEQUENCE [LARGE SCALE GENOMIC DNA]</scope>
    <source>
        <strain evidence="3">ATCC 14091 / BCRC 22168 / CBS 111 / JCM 3599 / NBRC 0793 / NRRL Y-1031 F-60-10</strain>
    </source>
</reference>
<evidence type="ECO:0000313" key="2">
    <source>
        <dbReference type="EMBL" id="CCH40536.1"/>
    </source>
</evidence>